<organism evidence="3 4">
    <name type="scientific">Halovulum marinum</name>
    <dbReference type="NCBI Taxonomy" id="2662447"/>
    <lineage>
        <taxon>Bacteria</taxon>
        <taxon>Pseudomonadati</taxon>
        <taxon>Pseudomonadota</taxon>
        <taxon>Alphaproteobacteria</taxon>
        <taxon>Rhodobacterales</taxon>
        <taxon>Paracoccaceae</taxon>
        <taxon>Halovulum</taxon>
    </lineage>
</organism>
<feature type="compositionally biased region" description="Basic and acidic residues" evidence="2">
    <location>
        <begin position="384"/>
        <end position="395"/>
    </location>
</feature>
<dbReference type="Proteomes" id="UP000474957">
    <property type="component" value="Unassembled WGS sequence"/>
</dbReference>
<sequence length="395" mass="40629">MRRSDQSTGPLGVSGRYIHLTPLGGIAGDMFAAAMLDALPALRAPVLDAVAAVLPGGGHGRLEPAISGGLSGSRFVVAPPADRAPRHYPDLAAMIAAAPLPAGTREHAGVMLRRLAEAEAAVHGIAPEKVHFHEIADWDTLADLVAAGRILDALGDAVWTLDPLPLGGGLVRTQHGPLPVPAPATARMLTGLPVHDDGIGGERVTPTGAAIAAHLHGLGAAAATPAAGLLAATGYGAGTRDLPGLANVLVVRIVEAQPDAPEGDTVCTLEFDVDDMTGEEIAVAADRLRALDGTLDLTTVALQGKKGRPATGFRLLTRPACADAVAEACFAQTSTIGLRLRTERRRLLPRAAEHGAPRVKQVTRPGGAHTRKAESDDLAGATLAERRALARRAEQ</sequence>
<evidence type="ECO:0000313" key="3">
    <source>
        <dbReference type="EMBL" id="MSU88697.1"/>
    </source>
</evidence>
<evidence type="ECO:0000313" key="4">
    <source>
        <dbReference type="Proteomes" id="UP000474957"/>
    </source>
</evidence>
<proteinExistence type="predicted"/>
<dbReference type="Gene3D" id="3.30.70.1380">
    <property type="entry name" value="Transcriptional regulatory protein pf0864 domain like"/>
    <property type="match status" value="1"/>
</dbReference>
<keyword evidence="1" id="KW-0533">Nickel</keyword>
<dbReference type="InterPro" id="IPR002822">
    <property type="entry name" value="Ni_insertion"/>
</dbReference>
<evidence type="ECO:0000256" key="1">
    <source>
        <dbReference type="ARBA" id="ARBA00022596"/>
    </source>
</evidence>
<evidence type="ECO:0000256" key="2">
    <source>
        <dbReference type="SAM" id="MobiDB-lite"/>
    </source>
</evidence>
<protein>
    <submittedName>
        <fullName evidence="3">DUF111 family protein</fullName>
    </submittedName>
</protein>
<comment type="caution">
    <text evidence="3">The sequence shown here is derived from an EMBL/GenBank/DDBJ whole genome shotgun (WGS) entry which is preliminary data.</text>
</comment>
<keyword evidence="4" id="KW-1185">Reference proteome</keyword>
<gene>
    <name evidence="3" type="ORF">GE300_03565</name>
</gene>
<feature type="region of interest" description="Disordered" evidence="2">
    <location>
        <begin position="350"/>
        <end position="395"/>
    </location>
</feature>
<dbReference type="PANTHER" id="PTHR36566">
    <property type="entry name" value="NICKEL INSERTION PROTEIN-RELATED"/>
    <property type="match status" value="1"/>
</dbReference>
<accession>A0A6L5YWX2</accession>
<dbReference type="PANTHER" id="PTHR36566:SF1">
    <property type="entry name" value="PYRIDINIUM-3,5-BISTHIOCARBOXYLIC ACID MONONUCLEOTIDE NICKEL INSERTION PROTEIN"/>
    <property type="match status" value="1"/>
</dbReference>
<name>A0A6L5YWX2_9RHOB</name>
<reference evidence="3 4" key="1">
    <citation type="submission" date="2019-10" db="EMBL/GenBank/DDBJ databases">
        <title>Cognatihalovulum marinum gen. nov. sp. nov., a new member of the family Rhodobacteraceae isolated from deep seawater of the Northwest Indian Ocean.</title>
        <authorList>
            <person name="Ruan C."/>
            <person name="Wang J."/>
            <person name="Zheng X."/>
            <person name="Song L."/>
            <person name="Zhu Y."/>
            <person name="Huang Y."/>
            <person name="Lu Z."/>
            <person name="Du W."/>
            <person name="Huang L."/>
            <person name="Dai X."/>
        </authorList>
    </citation>
    <scope>NUCLEOTIDE SEQUENCE [LARGE SCALE GENOMIC DNA]</scope>
    <source>
        <strain evidence="3 4">2CG4</strain>
    </source>
</reference>
<dbReference type="EMBL" id="WIND01000002">
    <property type="protein sequence ID" value="MSU88697.1"/>
    <property type="molecule type" value="Genomic_DNA"/>
</dbReference>
<dbReference type="AlphaFoldDB" id="A0A6L5YWX2"/>
<dbReference type="Pfam" id="PF01969">
    <property type="entry name" value="Ni_insertion"/>
    <property type="match status" value="1"/>
</dbReference>